<dbReference type="EMBL" id="JAFLVX010000002">
    <property type="protein sequence ID" value="MBO0475472.1"/>
    <property type="molecule type" value="Genomic_DNA"/>
</dbReference>
<evidence type="ECO:0000313" key="3">
    <source>
        <dbReference type="Proteomes" id="UP000664857"/>
    </source>
</evidence>
<dbReference type="SUPFAM" id="SSF88697">
    <property type="entry name" value="PUA domain-like"/>
    <property type="match status" value="1"/>
</dbReference>
<accession>A0ABS3HQG1</accession>
<dbReference type="CDD" id="cd00085">
    <property type="entry name" value="HNHc"/>
    <property type="match status" value="1"/>
</dbReference>
<dbReference type="SMART" id="SM00507">
    <property type="entry name" value="HNHc"/>
    <property type="match status" value="1"/>
</dbReference>
<gene>
    <name evidence="2" type="ORF">DOK76_00235</name>
</gene>
<protein>
    <submittedName>
        <fullName evidence="2">EVE domain-containing protein</fullName>
    </submittedName>
</protein>
<organism evidence="2 3">
    <name type="scientific">Candidatus Vagococcus giribetii</name>
    <dbReference type="NCBI Taxonomy" id="2230876"/>
    <lineage>
        <taxon>Bacteria</taxon>
        <taxon>Bacillati</taxon>
        <taxon>Bacillota</taxon>
        <taxon>Bacilli</taxon>
        <taxon>Lactobacillales</taxon>
        <taxon>Enterococcaceae</taxon>
        <taxon>Vagococcus</taxon>
    </lineage>
</organism>
<reference evidence="2 3" key="1">
    <citation type="submission" date="2021-03" db="EMBL/GenBank/DDBJ databases">
        <title>Enterococcal diversity collection.</title>
        <authorList>
            <person name="Gilmore M.S."/>
            <person name="Schwartzman J."/>
            <person name="Van Tyne D."/>
            <person name="Martin M."/>
            <person name="Earl A.M."/>
            <person name="Manson A.L."/>
            <person name="Straub T."/>
            <person name="Salamzade R."/>
            <person name="Saavedra J."/>
            <person name="Lebreton F."/>
            <person name="Prichula J."/>
            <person name="Schaufler K."/>
            <person name="Gaca A."/>
            <person name="Sgardioli B."/>
            <person name="Wagenaar J."/>
            <person name="Strong T."/>
        </authorList>
    </citation>
    <scope>NUCLEOTIDE SEQUENCE [LARGE SCALE GENOMIC DNA]</scope>
    <source>
        <strain evidence="2 3">DIV0080</strain>
    </source>
</reference>
<evidence type="ECO:0000313" key="2">
    <source>
        <dbReference type="EMBL" id="MBO0475472.1"/>
    </source>
</evidence>
<name>A0ABS3HQG1_9ENTE</name>
<dbReference type="InterPro" id="IPR003615">
    <property type="entry name" value="HNH_nuc"/>
</dbReference>
<proteinExistence type="predicted"/>
<dbReference type="Proteomes" id="UP000664857">
    <property type="component" value="Unassembled WGS sequence"/>
</dbReference>
<feature type="domain" description="HNH nuclease" evidence="1">
    <location>
        <begin position="168"/>
        <end position="232"/>
    </location>
</feature>
<sequence length="253" mass="29727">MTYWIGPCNPNYYDVRGALDQFDNEVDWTKRISIEIGDIFYIYESKTSKRIIAKLEVIDNQVTDKNRLKDDMFWKEEVKISKTGYFRMKLITMFDEGMDRAWLKNNGLKSYLQSPERINSELLTAILSWELDNDIKNNESSSDLTTLLIDKEGKRIGYYTYRYERNSKLRQAAINYHGLSCACCEFNFGQTYGEIGKDFIEIHHTKPISSFTDEEIVNPITDLIPLCSNCHRMIHRRKGKVLTIDELKNLLRK</sequence>
<comment type="caution">
    <text evidence="2">The sequence shown here is derived from an EMBL/GenBank/DDBJ whole genome shotgun (WGS) entry which is preliminary data.</text>
</comment>
<keyword evidence="3" id="KW-1185">Reference proteome</keyword>
<evidence type="ECO:0000259" key="1">
    <source>
        <dbReference type="SMART" id="SM00507"/>
    </source>
</evidence>
<dbReference type="InterPro" id="IPR015947">
    <property type="entry name" value="PUA-like_sf"/>
</dbReference>
<dbReference type="Pfam" id="PF01844">
    <property type="entry name" value="HNH"/>
    <property type="match status" value="1"/>
</dbReference>
<dbReference type="RefSeq" id="WP_206964066.1">
    <property type="nucleotide sequence ID" value="NZ_JAFLVX010000002.1"/>
</dbReference>
<dbReference type="InterPro" id="IPR002711">
    <property type="entry name" value="HNH"/>
</dbReference>